<name>A0A4R6KFK7_9ACTN</name>
<accession>A0A4R6KFK7</accession>
<dbReference type="EMBL" id="SNWQ01000007">
    <property type="protein sequence ID" value="TDO48610.1"/>
    <property type="molecule type" value="Genomic_DNA"/>
</dbReference>
<keyword evidence="2" id="KW-1185">Reference proteome</keyword>
<gene>
    <name evidence="1" type="ORF">EV643_107240</name>
</gene>
<evidence type="ECO:0000313" key="1">
    <source>
        <dbReference type="EMBL" id="TDO48610.1"/>
    </source>
</evidence>
<dbReference type="Proteomes" id="UP000295388">
    <property type="component" value="Unassembled WGS sequence"/>
</dbReference>
<sequence>MVPVPGRSSRVASRAVCSCRAACRAGRCVVPRALSRRGQARRLSGLAFLVVSRPRPCVAPSGLSCREACAAGWRAGRLAFRAVCRAECHPGEVSRSGSCRAPGRVSSRAACPAGSMPGGVRAGRVSLREVSPQAVSRAGRPDVPGGVSSGRDVCLAREFFRSGRTACRCPGRLAFQAMCRAECRAGRCVVPGGVAPGGASCREVSRREVRRAGRCVVPGGVAPGGVAARVVCHVWRPVAAGMSCRVVCRSEGVGLWDCERD</sequence>
<comment type="caution">
    <text evidence="1">The sequence shown here is derived from an EMBL/GenBank/DDBJ whole genome shotgun (WGS) entry which is preliminary data.</text>
</comment>
<evidence type="ECO:0000313" key="2">
    <source>
        <dbReference type="Proteomes" id="UP000295388"/>
    </source>
</evidence>
<organism evidence="1 2">
    <name type="scientific">Kribbella caucasensis</name>
    <dbReference type="NCBI Taxonomy" id="2512215"/>
    <lineage>
        <taxon>Bacteria</taxon>
        <taxon>Bacillati</taxon>
        <taxon>Actinomycetota</taxon>
        <taxon>Actinomycetes</taxon>
        <taxon>Propionibacteriales</taxon>
        <taxon>Kribbellaceae</taxon>
        <taxon>Kribbella</taxon>
    </lineage>
</organism>
<proteinExistence type="predicted"/>
<dbReference type="AlphaFoldDB" id="A0A4R6KFK7"/>
<protein>
    <submittedName>
        <fullName evidence="1">Uncharacterized protein</fullName>
    </submittedName>
</protein>
<reference evidence="1 2" key="1">
    <citation type="submission" date="2019-03" db="EMBL/GenBank/DDBJ databases">
        <title>Genomic Encyclopedia of Type Strains, Phase III (KMG-III): the genomes of soil and plant-associated and newly described type strains.</title>
        <authorList>
            <person name="Whitman W."/>
        </authorList>
    </citation>
    <scope>NUCLEOTIDE SEQUENCE [LARGE SCALE GENOMIC DNA]</scope>
    <source>
        <strain evidence="1 2">VKM Ac-2527</strain>
    </source>
</reference>